<dbReference type="InterPro" id="IPR016187">
    <property type="entry name" value="CTDL_fold"/>
</dbReference>
<dbReference type="InterPro" id="IPR016186">
    <property type="entry name" value="C-type_lectin-like/link_sf"/>
</dbReference>
<dbReference type="PROSITE" id="PS50041">
    <property type="entry name" value="C_TYPE_LECTIN_2"/>
    <property type="match status" value="1"/>
</dbReference>
<accession>A0A3P9CST1</accession>
<dbReference type="Proteomes" id="UP000265160">
    <property type="component" value="LG4"/>
</dbReference>
<dbReference type="AlphaFoldDB" id="A0A3P9CST1"/>
<dbReference type="InterPro" id="IPR001304">
    <property type="entry name" value="C-type_lectin-like"/>
</dbReference>
<evidence type="ECO:0000313" key="3">
    <source>
        <dbReference type="Proteomes" id="UP000265160"/>
    </source>
</evidence>
<dbReference type="SUPFAM" id="SSF56436">
    <property type="entry name" value="C-type lectin-like"/>
    <property type="match status" value="1"/>
</dbReference>
<dbReference type="Pfam" id="PF00059">
    <property type="entry name" value="Lectin_C"/>
    <property type="match status" value="1"/>
</dbReference>
<protein>
    <recommendedName>
        <fullName evidence="1">C-type lectin domain-containing protein</fullName>
    </recommendedName>
</protein>
<reference evidence="2" key="3">
    <citation type="submission" date="2025-09" db="UniProtKB">
        <authorList>
            <consortium name="Ensembl"/>
        </authorList>
    </citation>
    <scope>IDENTIFICATION</scope>
</reference>
<dbReference type="Ensembl" id="ENSMZET00005025905.1">
    <property type="protein sequence ID" value="ENSMZEP00005025087.1"/>
    <property type="gene ID" value="ENSMZEG00005018731.1"/>
</dbReference>
<dbReference type="PANTHER" id="PTHR45784">
    <property type="entry name" value="C-TYPE LECTIN DOMAIN FAMILY 20 MEMBER A-RELATED"/>
    <property type="match status" value="1"/>
</dbReference>
<organism evidence="2 3">
    <name type="scientific">Maylandia zebra</name>
    <name type="common">zebra mbuna</name>
    <dbReference type="NCBI Taxonomy" id="106582"/>
    <lineage>
        <taxon>Eukaryota</taxon>
        <taxon>Metazoa</taxon>
        <taxon>Chordata</taxon>
        <taxon>Craniata</taxon>
        <taxon>Vertebrata</taxon>
        <taxon>Euteleostomi</taxon>
        <taxon>Actinopterygii</taxon>
        <taxon>Neopterygii</taxon>
        <taxon>Teleostei</taxon>
        <taxon>Neoteleostei</taxon>
        <taxon>Acanthomorphata</taxon>
        <taxon>Ovalentaria</taxon>
        <taxon>Cichlomorphae</taxon>
        <taxon>Cichliformes</taxon>
        <taxon>Cichlidae</taxon>
        <taxon>African cichlids</taxon>
        <taxon>Pseudocrenilabrinae</taxon>
        <taxon>Haplochromini</taxon>
        <taxon>Maylandia</taxon>
        <taxon>Maylandia zebra complex</taxon>
    </lineage>
</organism>
<feature type="domain" description="C-type lectin" evidence="1">
    <location>
        <begin position="121"/>
        <end position="215"/>
    </location>
</feature>
<proteinExistence type="predicted"/>
<evidence type="ECO:0000313" key="2">
    <source>
        <dbReference type="Ensembl" id="ENSMZEP00005025087.1"/>
    </source>
</evidence>
<name>A0A3P9CST1_9CICH</name>
<reference evidence="2" key="2">
    <citation type="submission" date="2025-08" db="UniProtKB">
        <authorList>
            <consortium name="Ensembl"/>
        </authorList>
    </citation>
    <scope>IDENTIFICATION</scope>
</reference>
<sequence length="215" mass="23694">MGVRFWGRSVSGLGPGPGLGGLGPGWCVAGVVGGWVHGGPALEQGAAGASSRLGGSSTGGGMVTSCRSFLLFRNSLQEGEIQERWRKISAWAFTVLCSLEDEKMFILIPLLLFLSPVCGDLSNFTFYTDTYMTSWTKAQTFCRKYHTDLITIRNEQENTFFNGRGWIGLYRANTNTWKWSRGDEITSERLIIGSQKQCSFLNCVKSHCGFDVTYV</sequence>
<dbReference type="GeneTree" id="ENSGT00940000177154"/>
<dbReference type="Gene3D" id="3.10.100.10">
    <property type="entry name" value="Mannose-Binding Protein A, subunit A"/>
    <property type="match status" value="1"/>
</dbReference>
<evidence type="ECO:0000259" key="1">
    <source>
        <dbReference type="PROSITE" id="PS50041"/>
    </source>
</evidence>
<dbReference type="PANTHER" id="PTHR45784:SF8">
    <property type="entry name" value="C-TYPE MANNOSE RECEPTOR 2-RELATED"/>
    <property type="match status" value="1"/>
</dbReference>
<reference evidence="2 3" key="1">
    <citation type="journal article" date="2014" name="Nature">
        <title>The genomic substrate for adaptive radiation in African cichlid fish.</title>
        <authorList>
            <person name="Brawand D."/>
            <person name="Wagner C.E."/>
            <person name="Li Y.I."/>
            <person name="Malinsky M."/>
            <person name="Keller I."/>
            <person name="Fan S."/>
            <person name="Simakov O."/>
            <person name="Ng A.Y."/>
            <person name="Lim Z.W."/>
            <person name="Bezault E."/>
            <person name="Turner-Maier J."/>
            <person name="Johnson J."/>
            <person name="Alcazar R."/>
            <person name="Noh H.J."/>
            <person name="Russell P."/>
            <person name="Aken B."/>
            <person name="Alfoldi J."/>
            <person name="Amemiya C."/>
            <person name="Azzouzi N."/>
            <person name="Baroiller J.F."/>
            <person name="Barloy-Hubler F."/>
            <person name="Berlin A."/>
            <person name="Bloomquist R."/>
            <person name="Carleton K.L."/>
            <person name="Conte M.A."/>
            <person name="D'Cotta H."/>
            <person name="Eshel O."/>
            <person name="Gaffney L."/>
            <person name="Galibert F."/>
            <person name="Gante H.F."/>
            <person name="Gnerre S."/>
            <person name="Greuter L."/>
            <person name="Guyon R."/>
            <person name="Haddad N.S."/>
            <person name="Haerty W."/>
            <person name="Harris R.M."/>
            <person name="Hofmann H.A."/>
            <person name="Hourlier T."/>
            <person name="Hulata G."/>
            <person name="Jaffe D.B."/>
            <person name="Lara M."/>
            <person name="Lee A.P."/>
            <person name="MacCallum I."/>
            <person name="Mwaiko S."/>
            <person name="Nikaido M."/>
            <person name="Nishihara H."/>
            <person name="Ozouf-Costaz C."/>
            <person name="Penman D.J."/>
            <person name="Przybylski D."/>
            <person name="Rakotomanga M."/>
            <person name="Renn S.C.P."/>
            <person name="Ribeiro F.J."/>
            <person name="Ron M."/>
            <person name="Salzburger W."/>
            <person name="Sanchez-Pulido L."/>
            <person name="Santos M.E."/>
            <person name="Searle S."/>
            <person name="Sharpe T."/>
            <person name="Swofford R."/>
            <person name="Tan F.J."/>
            <person name="Williams L."/>
            <person name="Young S."/>
            <person name="Yin S."/>
            <person name="Okada N."/>
            <person name="Kocher T.D."/>
            <person name="Miska E.A."/>
            <person name="Lander E.S."/>
            <person name="Venkatesh B."/>
            <person name="Fernald R.D."/>
            <person name="Meyer A."/>
            <person name="Ponting C.P."/>
            <person name="Streelman J.T."/>
            <person name="Lindblad-Toh K."/>
            <person name="Seehausen O."/>
            <person name="Di Palma F."/>
        </authorList>
    </citation>
    <scope>NUCLEOTIDE SEQUENCE</scope>
</reference>
<keyword evidence="3" id="KW-1185">Reference proteome</keyword>